<dbReference type="AlphaFoldDB" id="A0A520S371"/>
<proteinExistence type="predicted"/>
<dbReference type="EMBL" id="SHAH01000022">
    <property type="protein sequence ID" value="RZO76925.1"/>
    <property type="molecule type" value="Genomic_DNA"/>
</dbReference>
<sequence>MEYLAKLQQLENAQGSLLGKRIVIAFVLLLSLLATSCSNQALFESIQIDHRQRCETIPIAQQAACVAQYQTSYEEYRREREALLREDSFR</sequence>
<dbReference type="Proteomes" id="UP000320404">
    <property type="component" value="Unassembled WGS sequence"/>
</dbReference>
<accession>A0A520S371</accession>
<reference evidence="1 2" key="1">
    <citation type="submission" date="2019-02" db="EMBL/GenBank/DDBJ databases">
        <title>Prokaryotic population dynamics and viral predation in marine succession experiment using metagenomics: the confinement effect.</title>
        <authorList>
            <person name="Haro-Moreno J.M."/>
            <person name="Rodriguez-Valera F."/>
            <person name="Lopez-Perez M."/>
        </authorList>
    </citation>
    <scope>NUCLEOTIDE SEQUENCE [LARGE SCALE GENOMIC DNA]</scope>
    <source>
        <strain evidence="1">MED-G158</strain>
    </source>
</reference>
<gene>
    <name evidence="1" type="ORF">EVA69_02435</name>
</gene>
<name>A0A520S371_9GAMM</name>
<evidence type="ECO:0000313" key="2">
    <source>
        <dbReference type="Proteomes" id="UP000320404"/>
    </source>
</evidence>
<evidence type="ECO:0000313" key="1">
    <source>
        <dbReference type="EMBL" id="RZO76925.1"/>
    </source>
</evidence>
<organism evidence="1 2">
    <name type="scientific">OM182 bacterium</name>
    <dbReference type="NCBI Taxonomy" id="2510334"/>
    <lineage>
        <taxon>Bacteria</taxon>
        <taxon>Pseudomonadati</taxon>
        <taxon>Pseudomonadota</taxon>
        <taxon>Gammaproteobacteria</taxon>
        <taxon>OMG group</taxon>
        <taxon>OM182 clade</taxon>
    </lineage>
</organism>
<protein>
    <submittedName>
        <fullName evidence="1">Uncharacterized protein</fullName>
    </submittedName>
</protein>
<comment type="caution">
    <text evidence="1">The sequence shown here is derived from an EMBL/GenBank/DDBJ whole genome shotgun (WGS) entry which is preliminary data.</text>
</comment>